<dbReference type="PANTHER" id="PTHR11705:SF91">
    <property type="entry name" value="FI01817P-RELATED"/>
    <property type="match status" value="1"/>
</dbReference>
<dbReference type="SUPFAM" id="SSF53187">
    <property type="entry name" value="Zn-dependent exopeptidases"/>
    <property type="match status" value="1"/>
</dbReference>
<keyword evidence="15" id="KW-1185">Reference proteome</keyword>
<evidence type="ECO:0000313" key="15">
    <source>
        <dbReference type="Proteomes" id="UP000887566"/>
    </source>
</evidence>
<evidence type="ECO:0000256" key="10">
    <source>
        <dbReference type="ARBA" id="ARBA00023049"/>
    </source>
</evidence>
<dbReference type="InterPro" id="IPR057247">
    <property type="entry name" value="CARBOXYPEPT_ZN_2"/>
</dbReference>
<keyword evidence="11" id="KW-1015">Disulfide bond</keyword>
<dbReference type="PROSITE" id="PS00133">
    <property type="entry name" value="CARBOXYPEPT_ZN_2"/>
    <property type="match status" value="1"/>
</dbReference>
<dbReference type="SMART" id="SM00631">
    <property type="entry name" value="Zn_pept"/>
    <property type="match status" value="1"/>
</dbReference>
<reference evidence="16" key="1">
    <citation type="submission" date="2022-11" db="UniProtKB">
        <authorList>
            <consortium name="WormBaseParasite"/>
        </authorList>
    </citation>
    <scope>IDENTIFICATION</scope>
</reference>
<evidence type="ECO:0000256" key="5">
    <source>
        <dbReference type="ARBA" id="ARBA00022645"/>
    </source>
</evidence>
<name>A0A914V4Z8_9BILA</name>
<keyword evidence="6" id="KW-0645">Protease</keyword>
<dbReference type="GO" id="GO:0004181">
    <property type="term" value="F:metallocarboxypeptidase activity"/>
    <property type="evidence" value="ECO:0007669"/>
    <property type="project" value="InterPro"/>
</dbReference>
<evidence type="ECO:0000256" key="8">
    <source>
        <dbReference type="ARBA" id="ARBA00022801"/>
    </source>
</evidence>
<evidence type="ECO:0000256" key="4">
    <source>
        <dbReference type="ARBA" id="ARBA00022525"/>
    </source>
</evidence>
<dbReference type="Proteomes" id="UP000887566">
    <property type="component" value="Unplaced"/>
</dbReference>
<dbReference type="FunFam" id="3.40.630.10:FF:000040">
    <property type="entry name" value="zinc carboxypeptidase"/>
    <property type="match status" value="1"/>
</dbReference>
<protein>
    <submittedName>
        <fullName evidence="16">Peptidase M14 carboxypeptidase A domain-containing protein</fullName>
    </submittedName>
</protein>
<evidence type="ECO:0000256" key="11">
    <source>
        <dbReference type="ARBA" id="ARBA00023157"/>
    </source>
</evidence>
<comment type="function">
    <text evidence="12">Involved in the digestion of the blood meal.</text>
</comment>
<dbReference type="GO" id="GO:0008270">
    <property type="term" value="F:zinc ion binding"/>
    <property type="evidence" value="ECO:0007669"/>
    <property type="project" value="InterPro"/>
</dbReference>
<evidence type="ECO:0000313" key="16">
    <source>
        <dbReference type="WBParaSite" id="PSAMB.scaffold14674size1813.g36172.t1"/>
    </source>
</evidence>
<evidence type="ECO:0000256" key="12">
    <source>
        <dbReference type="ARBA" id="ARBA00057299"/>
    </source>
</evidence>
<evidence type="ECO:0000256" key="9">
    <source>
        <dbReference type="ARBA" id="ARBA00022833"/>
    </source>
</evidence>
<comment type="cofactor">
    <cofactor evidence="1">
        <name>Zn(2+)</name>
        <dbReference type="ChEBI" id="CHEBI:29105"/>
    </cofactor>
</comment>
<dbReference type="Gene3D" id="3.40.630.10">
    <property type="entry name" value="Zn peptidases"/>
    <property type="match status" value="1"/>
</dbReference>
<dbReference type="AlphaFoldDB" id="A0A914V4Z8"/>
<comment type="similarity">
    <text evidence="3 13">Belongs to the peptidase M14 family.</text>
</comment>
<evidence type="ECO:0000256" key="3">
    <source>
        <dbReference type="ARBA" id="ARBA00005988"/>
    </source>
</evidence>
<dbReference type="Pfam" id="PF00246">
    <property type="entry name" value="Peptidase_M14"/>
    <property type="match status" value="1"/>
</dbReference>
<dbReference type="PANTHER" id="PTHR11705">
    <property type="entry name" value="PROTEASE FAMILY M14 CARBOXYPEPTIDASE A,B"/>
    <property type="match status" value="1"/>
</dbReference>
<feature type="active site" description="Proton donor/acceptor" evidence="13">
    <location>
        <position position="298"/>
    </location>
</feature>
<keyword evidence="7" id="KW-0479">Metal-binding</keyword>
<comment type="subcellular location">
    <subcellularLocation>
        <location evidence="2">Secreted</location>
    </subcellularLocation>
</comment>
<dbReference type="PROSITE" id="PS00132">
    <property type="entry name" value="CARBOXYPEPT_ZN_1"/>
    <property type="match status" value="1"/>
</dbReference>
<keyword evidence="5" id="KW-0121">Carboxypeptidase</keyword>
<dbReference type="WBParaSite" id="PSAMB.scaffold14674size1813.g36172.t1">
    <property type="protein sequence ID" value="PSAMB.scaffold14674size1813.g36172.t1"/>
    <property type="gene ID" value="PSAMB.scaffold14674size1813.g36172"/>
</dbReference>
<dbReference type="GO" id="GO:0005615">
    <property type="term" value="C:extracellular space"/>
    <property type="evidence" value="ECO:0007669"/>
    <property type="project" value="TreeGrafter"/>
</dbReference>
<evidence type="ECO:0000256" key="1">
    <source>
        <dbReference type="ARBA" id="ARBA00001947"/>
    </source>
</evidence>
<dbReference type="CDD" id="cd03860">
    <property type="entry name" value="M14_CP_A-B_like"/>
    <property type="match status" value="1"/>
</dbReference>
<sequence>VLVHNVQDLVDRDMEEMARAVPFKAGDDPRDFAIDQYHSEDEINGWFQSLATAYPDLVTVTSVGNSLQGRPIQLIKIGKSTGQPKKIFWLDGGIHAREWVAVSTCLYIVNELVMNYQTNAAYADLINTIDIYIAPSVNPDGYEYSRNTDRMWRKTRSGPRSGCYGVDPNRNWNFKWNFVGTSSNPCSETYDGPSAFSEVETQVLSNFLLANKAQIKAYVSLHSYSELWMFPWSYATHTYTTDHQDYVALSQQAVAAISKKHGTKYQWGTAPDILYAVGGGSFDWAKAVAGIKWAITLELRPGPGDHDNDQNYGFQLP</sequence>
<dbReference type="InterPro" id="IPR057246">
    <property type="entry name" value="CARBOXYPEPT_ZN_1"/>
</dbReference>
<dbReference type="InterPro" id="IPR000834">
    <property type="entry name" value="Peptidase_M14"/>
</dbReference>
<evidence type="ECO:0000259" key="14">
    <source>
        <dbReference type="PROSITE" id="PS52035"/>
    </source>
</evidence>
<feature type="domain" description="Peptidase M14" evidence="14">
    <location>
        <begin position="36"/>
        <end position="317"/>
    </location>
</feature>
<dbReference type="PROSITE" id="PS52035">
    <property type="entry name" value="PEPTIDASE_M14"/>
    <property type="match status" value="1"/>
</dbReference>
<dbReference type="PRINTS" id="PR00765">
    <property type="entry name" value="CRBOXYPTASEA"/>
</dbReference>
<keyword evidence="8" id="KW-0378">Hydrolase</keyword>
<accession>A0A914V4Z8</accession>
<keyword evidence="4" id="KW-0964">Secreted</keyword>
<keyword evidence="9" id="KW-0862">Zinc</keyword>
<dbReference type="GO" id="GO:0006508">
    <property type="term" value="P:proteolysis"/>
    <property type="evidence" value="ECO:0007669"/>
    <property type="project" value="UniProtKB-KW"/>
</dbReference>
<evidence type="ECO:0000256" key="7">
    <source>
        <dbReference type="ARBA" id="ARBA00022723"/>
    </source>
</evidence>
<keyword evidence="10" id="KW-0482">Metalloprotease</keyword>
<evidence type="ECO:0000256" key="2">
    <source>
        <dbReference type="ARBA" id="ARBA00004613"/>
    </source>
</evidence>
<evidence type="ECO:0000256" key="6">
    <source>
        <dbReference type="ARBA" id="ARBA00022670"/>
    </source>
</evidence>
<organism evidence="15 16">
    <name type="scientific">Plectus sambesii</name>
    <dbReference type="NCBI Taxonomy" id="2011161"/>
    <lineage>
        <taxon>Eukaryota</taxon>
        <taxon>Metazoa</taxon>
        <taxon>Ecdysozoa</taxon>
        <taxon>Nematoda</taxon>
        <taxon>Chromadorea</taxon>
        <taxon>Plectida</taxon>
        <taxon>Plectina</taxon>
        <taxon>Plectoidea</taxon>
        <taxon>Plectidae</taxon>
        <taxon>Plectus</taxon>
    </lineage>
</organism>
<evidence type="ECO:0000256" key="13">
    <source>
        <dbReference type="PROSITE-ProRule" id="PRU01379"/>
    </source>
</evidence>
<proteinExistence type="inferred from homology"/>